<evidence type="ECO:0000313" key="1">
    <source>
        <dbReference type="EMBL" id="QCD42344.1"/>
    </source>
</evidence>
<dbReference type="EMBL" id="CP039396">
    <property type="protein sequence ID" value="QCD42344.1"/>
    <property type="molecule type" value="Genomic_DNA"/>
</dbReference>
<name>A0A4P7W317_9BACT</name>
<accession>A0A4P7W317</accession>
<dbReference type="Proteomes" id="UP000297149">
    <property type="component" value="Chromosome"/>
</dbReference>
<evidence type="ECO:0000313" key="2">
    <source>
        <dbReference type="Proteomes" id="UP000297149"/>
    </source>
</evidence>
<organism evidence="1 2">
    <name type="scientific">Duncaniella dubosii</name>
    <dbReference type="NCBI Taxonomy" id="2518971"/>
    <lineage>
        <taxon>Bacteria</taxon>
        <taxon>Pseudomonadati</taxon>
        <taxon>Bacteroidota</taxon>
        <taxon>Bacteroidia</taxon>
        <taxon>Bacteroidales</taxon>
        <taxon>Muribaculaceae</taxon>
        <taxon>Duncaniella</taxon>
    </lineage>
</organism>
<gene>
    <name evidence="1" type="ORF">E7747_08645</name>
</gene>
<protein>
    <submittedName>
        <fullName evidence="1">Uncharacterized protein</fullName>
    </submittedName>
</protein>
<dbReference type="KEGG" id="ddb:E7747_08645"/>
<reference evidence="2" key="1">
    <citation type="submission" date="2019-02" db="EMBL/GenBank/DDBJ databases">
        <title>Isolation and identification of novel species under the genus Muribaculum.</title>
        <authorList>
            <person name="Miyake S."/>
            <person name="Ding Y."/>
            <person name="Low A."/>
            <person name="Soh M."/>
            <person name="Seedorf H."/>
        </authorList>
    </citation>
    <scope>NUCLEOTIDE SEQUENCE [LARGE SCALE GENOMIC DNA]</scope>
    <source>
        <strain evidence="2">H5</strain>
    </source>
</reference>
<sequence length="137" mass="15735">MLTDSFPLNDSLMTVLKAPESVMCYILKPSDGTDVFIRDSVTSIKLNPGQLTVLQYLLLFDNRNYTCDSIIVQSPNIPAVEFEMYKIGYGSLSVIVSLSDFSWKIERESEEICSYNYVEHKEMSRFCNYFIDNAIKK</sequence>
<keyword evidence="2" id="KW-1185">Reference proteome</keyword>
<proteinExistence type="predicted"/>
<dbReference type="AlphaFoldDB" id="A0A4P7W317"/>